<keyword evidence="3" id="KW-1185">Reference proteome</keyword>
<dbReference type="Proteomes" id="UP000050864">
    <property type="component" value="Unassembled WGS sequence"/>
</dbReference>
<organism evidence="2 3">
    <name type="scientific">Stenotrophomonas humi</name>
    <dbReference type="NCBI Taxonomy" id="405444"/>
    <lineage>
        <taxon>Bacteria</taxon>
        <taxon>Pseudomonadati</taxon>
        <taxon>Pseudomonadota</taxon>
        <taxon>Gammaproteobacteria</taxon>
        <taxon>Lysobacterales</taxon>
        <taxon>Lysobacteraceae</taxon>
        <taxon>Stenotrophomonas</taxon>
    </lineage>
</organism>
<dbReference type="AlphaFoldDB" id="A0A0R0CC03"/>
<protein>
    <recommendedName>
        <fullName evidence="4">Transmembrane protein</fullName>
    </recommendedName>
</protein>
<proteinExistence type="predicted"/>
<evidence type="ECO:0008006" key="4">
    <source>
        <dbReference type="Google" id="ProtNLM"/>
    </source>
</evidence>
<keyword evidence="1" id="KW-0812">Transmembrane</keyword>
<gene>
    <name evidence="2" type="ORF">ABB26_11030</name>
</gene>
<reference evidence="2 3" key="1">
    <citation type="submission" date="2015-05" db="EMBL/GenBank/DDBJ databases">
        <title>Genome sequencing and analysis of members of genus Stenotrophomonas.</title>
        <authorList>
            <person name="Patil P.P."/>
            <person name="Midha S."/>
            <person name="Patil P.B."/>
        </authorList>
    </citation>
    <scope>NUCLEOTIDE SEQUENCE [LARGE SCALE GENOMIC DNA]</scope>
    <source>
        <strain evidence="2 3">DSM 18929</strain>
    </source>
</reference>
<sequence>MAASAMRQCPPEFGEKSNAFWLLGWTIFGLFVITGILLPVLMFRATRQAPRLLRWWLRLASFPAMVAMWILGFGIFLGEFVLSC</sequence>
<dbReference type="EMBL" id="LDJI01000020">
    <property type="protein sequence ID" value="KRG63735.1"/>
    <property type="molecule type" value="Genomic_DNA"/>
</dbReference>
<dbReference type="PATRIC" id="fig|405444.3.peg.1289"/>
<feature type="transmembrane region" description="Helical" evidence="1">
    <location>
        <begin position="55"/>
        <end position="77"/>
    </location>
</feature>
<keyword evidence="1" id="KW-1133">Transmembrane helix</keyword>
<comment type="caution">
    <text evidence="2">The sequence shown here is derived from an EMBL/GenBank/DDBJ whole genome shotgun (WGS) entry which is preliminary data.</text>
</comment>
<keyword evidence="1" id="KW-0472">Membrane</keyword>
<evidence type="ECO:0000313" key="2">
    <source>
        <dbReference type="EMBL" id="KRG63735.1"/>
    </source>
</evidence>
<name>A0A0R0CC03_9GAMM</name>
<evidence type="ECO:0000313" key="3">
    <source>
        <dbReference type="Proteomes" id="UP000050864"/>
    </source>
</evidence>
<feature type="transmembrane region" description="Helical" evidence="1">
    <location>
        <begin position="20"/>
        <end position="43"/>
    </location>
</feature>
<accession>A0A0R0CC03</accession>
<evidence type="ECO:0000256" key="1">
    <source>
        <dbReference type="SAM" id="Phobius"/>
    </source>
</evidence>